<accession>A0A0B7MRX7</accession>
<dbReference type="OrthoDB" id="24396at10239"/>
<dbReference type="RefSeq" id="YP_009118801.1">
    <property type="nucleotide sequence ID" value="NC_025425.1"/>
</dbReference>
<dbReference type="KEGG" id="vg:23301158"/>
<evidence type="ECO:0000313" key="1">
    <source>
        <dbReference type="EMBL" id="CEO90721.1"/>
    </source>
</evidence>
<name>A0A0B7MRX7_9CAUD</name>
<dbReference type="EMBL" id="HE978309">
    <property type="protein sequence ID" value="CEO90721.1"/>
    <property type="molecule type" value="Genomic_DNA"/>
</dbReference>
<sequence length="61" mass="6733">MARRITKALKAVSKENVVAILVIWGYNEESAKQKVEAGFELAVKAMPNDDSVGLANYIAYF</sequence>
<dbReference type="Pfam" id="PF24196">
    <property type="entry name" value="DUF7421"/>
    <property type="match status" value="1"/>
</dbReference>
<dbReference type="Proteomes" id="UP000203896">
    <property type="component" value="Segment"/>
</dbReference>
<keyword evidence="2" id="KW-1185">Reference proteome</keyword>
<organism evidence="1 2">
    <name type="scientific">Enterobacteria phage GEC-3S</name>
    <dbReference type="NCBI Taxonomy" id="1222338"/>
    <lineage>
        <taxon>Viruses</taxon>
        <taxon>Duplodnaviria</taxon>
        <taxon>Heunggongvirae</taxon>
        <taxon>Uroviricota</taxon>
        <taxon>Caudoviricetes</taxon>
        <taxon>Pantevenvirales</taxon>
        <taxon>Straboviridae</taxon>
        <taxon>Krischvirus</taxon>
        <taxon>Krischvirus gec3s</taxon>
    </lineage>
</organism>
<reference evidence="1 2" key="1">
    <citation type="submission" date="2012-08" db="EMBL/GenBank/DDBJ databases">
        <title>Selection and characterization of a candidate therapeutic bacteriophage that lyses the German Escherichia coli O104:H4 outbreak strain.</title>
        <authorList>
            <person name="Merabishvilli M."/>
            <person name="De Vos D."/>
            <person name="Verbeken G."/>
            <person name="Kropinski A."/>
            <person name="Vandenheuvel D."/>
            <person name="Lavigne R."/>
            <person name="Wattiau P."/>
            <person name="Mast J."/>
            <person name="Ragimbeau C."/>
            <person name="Mossong J."/>
            <person name="Scheres J."/>
            <person name="Chanishvili N."/>
            <person name="Vaneechoutte M."/>
            <person name="Pirnay J.P."/>
        </authorList>
    </citation>
    <scope>NUCLEOTIDE SEQUENCE [LARGE SCALE GENOMIC DNA]</scope>
</reference>
<dbReference type="InterPro" id="IPR055844">
    <property type="entry name" value="DUF7421"/>
</dbReference>
<evidence type="ECO:0000313" key="2">
    <source>
        <dbReference type="Proteomes" id="UP000203896"/>
    </source>
</evidence>
<protein>
    <submittedName>
        <fullName evidence="1">Uncharacterized protein</fullName>
    </submittedName>
</protein>
<gene>
    <name evidence="1" type="ORF">BN201_0118</name>
</gene>
<proteinExistence type="predicted"/>
<dbReference type="GeneID" id="23301158"/>